<accession>D8LFB6</accession>
<dbReference type="OrthoDB" id="1393670at2759"/>
<dbReference type="STRING" id="2880.D8LFB6"/>
<dbReference type="GO" id="GO:0008667">
    <property type="term" value="F:2,3-dihydro-2,3-dihydroxybenzoate dehydrogenase activity"/>
    <property type="evidence" value="ECO:0007669"/>
    <property type="project" value="UniProtKB-EC"/>
</dbReference>
<dbReference type="EMBL" id="FN648032">
    <property type="protein sequence ID" value="CBN78841.1"/>
    <property type="molecule type" value="Genomic_DNA"/>
</dbReference>
<protein>
    <submittedName>
        <fullName evidence="5">2,3-dihydro-2,3-dihydroxybenzoate dehydrogenase</fullName>
        <ecNumber evidence="5">1.3.1.28</ecNumber>
    </submittedName>
</protein>
<evidence type="ECO:0000313" key="5">
    <source>
        <dbReference type="EMBL" id="CBN78841.1"/>
    </source>
</evidence>
<dbReference type="InterPro" id="IPR002347">
    <property type="entry name" value="SDR_fam"/>
</dbReference>
<keyword evidence="6" id="KW-1185">Reference proteome</keyword>
<dbReference type="Gene3D" id="3.40.50.720">
    <property type="entry name" value="NAD(P)-binding Rossmann-like Domain"/>
    <property type="match status" value="1"/>
</dbReference>
<dbReference type="SUPFAM" id="SSF51735">
    <property type="entry name" value="NAD(P)-binding Rossmann-fold domains"/>
    <property type="match status" value="1"/>
</dbReference>
<evidence type="ECO:0000256" key="3">
    <source>
        <dbReference type="RuleBase" id="RU000363"/>
    </source>
</evidence>
<gene>
    <name evidence="5" type="primary">mxcC</name>
    <name evidence="5" type="ORF">Esi_0145_0070</name>
</gene>
<dbReference type="OMA" id="GNHAYSA"/>
<dbReference type="FunFam" id="3.40.50.720:FF:000084">
    <property type="entry name" value="Short-chain dehydrogenase reductase"/>
    <property type="match status" value="1"/>
</dbReference>
<keyword evidence="2 5" id="KW-0560">Oxidoreductase</keyword>
<dbReference type="CDD" id="cd05233">
    <property type="entry name" value="SDR_c"/>
    <property type="match status" value="1"/>
</dbReference>
<dbReference type="NCBIfam" id="NF005559">
    <property type="entry name" value="PRK07231.1"/>
    <property type="match status" value="1"/>
</dbReference>
<comment type="similarity">
    <text evidence="1 3">Belongs to the short-chain dehydrogenases/reductases (SDR) family.</text>
</comment>
<evidence type="ECO:0000259" key="4">
    <source>
        <dbReference type="SMART" id="SM00822"/>
    </source>
</evidence>
<dbReference type="InterPro" id="IPR036291">
    <property type="entry name" value="NAD(P)-bd_dom_sf"/>
</dbReference>
<reference evidence="5 6" key="1">
    <citation type="journal article" date="2010" name="Nature">
        <title>The Ectocarpus genome and the independent evolution of multicellularity in brown algae.</title>
        <authorList>
            <person name="Cock J.M."/>
            <person name="Sterck L."/>
            <person name="Rouze P."/>
            <person name="Scornet D."/>
            <person name="Allen A.E."/>
            <person name="Amoutzias G."/>
            <person name="Anthouard V."/>
            <person name="Artiguenave F."/>
            <person name="Aury J.M."/>
            <person name="Badger J.H."/>
            <person name="Beszteri B."/>
            <person name="Billiau K."/>
            <person name="Bonnet E."/>
            <person name="Bothwell J.H."/>
            <person name="Bowler C."/>
            <person name="Boyen C."/>
            <person name="Brownlee C."/>
            <person name="Carrano C.J."/>
            <person name="Charrier B."/>
            <person name="Cho G.Y."/>
            <person name="Coelho S.M."/>
            <person name="Collen J."/>
            <person name="Corre E."/>
            <person name="Da Silva C."/>
            <person name="Delage L."/>
            <person name="Delaroque N."/>
            <person name="Dittami S.M."/>
            <person name="Doulbeau S."/>
            <person name="Elias M."/>
            <person name="Farnham G."/>
            <person name="Gachon C.M."/>
            <person name="Gschloessl B."/>
            <person name="Heesch S."/>
            <person name="Jabbari K."/>
            <person name="Jubin C."/>
            <person name="Kawai H."/>
            <person name="Kimura K."/>
            <person name="Kloareg B."/>
            <person name="Kupper F.C."/>
            <person name="Lang D."/>
            <person name="Le Bail A."/>
            <person name="Leblanc C."/>
            <person name="Lerouge P."/>
            <person name="Lohr M."/>
            <person name="Lopez P.J."/>
            <person name="Martens C."/>
            <person name="Maumus F."/>
            <person name="Michel G."/>
            <person name="Miranda-Saavedra D."/>
            <person name="Morales J."/>
            <person name="Moreau H."/>
            <person name="Motomura T."/>
            <person name="Nagasato C."/>
            <person name="Napoli C.A."/>
            <person name="Nelson D.R."/>
            <person name="Nyvall-Collen P."/>
            <person name="Peters A.F."/>
            <person name="Pommier C."/>
            <person name="Potin P."/>
            <person name="Poulain J."/>
            <person name="Quesneville H."/>
            <person name="Read B."/>
            <person name="Rensing S.A."/>
            <person name="Ritter A."/>
            <person name="Rousvoal S."/>
            <person name="Samanta M."/>
            <person name="Samson G."/>
            <person name="Schroeder D.C."/>
            <person name="Segurens B."/>
            <person name="Strittmatter M."/>
            <person name="Tonon T."/>
            <person name="Tregear J.W."/>
            <person name="Valentin K."/>
            <person name="von Dassow P."/>
            <person name="Yamagishi T."/>
            <person name="Van de Peer Y."/>
            <person name="Wincker P."/>
        </authorList>
    </citation>
    <scope>NUCLEOTIDE SEQUENCE [LARGE SCALE GENOMIC DNA]</scope>
    <source>
        <strain evidence="6">Ec32 / CCAP1310/4</strain>
    </source>
</reference>
<name>D8LFB6_ECTSI</name>
<dbReference type="InterPro" id="IPR057326">
    <property type="entry name" value="KR_dom"/>
</dbReference>
<dbReference type="GO" id="GO:0016616">
    <property type="term" value="F:oxidoreductase activity, acting on the CH-OH group of donors, NAD or NADP as acceptor"/>
    <property type="evidence" value="ECO:0007669"/>
    <property type="project" value="TreeGrafter"/>
</dbReference>
<dbReference type="InParanoid" id="D8LFB6"/>
<dbReference type="PRINTS" id="PR00081">
    <property type="entry name" value="GDHRDH"/>
</dbReference>
<evidence type="ECO:0000256" key="1">
    <source>
        <dbReference type="ARBA" id="ARBA00006484"/>
    </source>
</evidence>
<dbReference type="Pfam" id="PF00106">
    <property type="entry name" value="adh_short"/>
    <property type="match status" value="1"/>
</dbReference>
<dbReference type="PANTHER" id="PTHR42760:SF133">
    <property type="entry name" value="3-OXOACYL-[ACYL-CARRIER-PROTEIN] REDUCTASE"/>
    <property type="match status" value="1"/>
</dbReference>
<dbReference type="SMART" id="SM00822">
    <property type="entry name" value="PKS_KR"/>
    <property type="match status" value="1"/>
</dbReference>
<dbReference type="GO" id="GO:0006633">
    <property type="term" value="P:fatty acid biosynthetic process"/>
    <property type="evidence" value="ECO:0007669"/>
    <property type="project" value="TreeGrafter"/>
</dbReference>
<dbReference type="EC" id="1.3.1.28" evidence="5"/>
<proteinExistence type="inferred from homology"/>
<dbReference type="InterPro" id="IPR020904">
    <property type="entry name" value="Sc_DH/Rdtase_CS"/>
</dbReference>
<evidence type="ECO:0000256" key="2">
    <source>
        <dbReference type="ARBA" id="ARBA00023002"/>
    </source>
</evidence>
<dbReference type="PRINTS" id="PR00080">
    <property type="entry name" value="SDRFAMILY"/>
</dbReference>
<dbReference type="GO" id="GO:0048038">
    <property type="term" value="F:quinone binding"/>
    <property type="evidence" value="ECO:0007669"/>
    <property type="project" value="TreeGrafter"/>
</dbReference>
<organism evidence="5 6">
    <name type="scientific">Ectocarpus siliculosus</name>
    <name type="common">Brown alga</name>
    <name type="synonym">Conferva siliculosa</name>
    <dbReference type="NCBI Taxonomy" id="2880"/>
    <lineage>
        <taxon>Eukaryota</taxon>
        <taxon>Sar</taxon>
        <taxon>Stramenopiles</taxon>
        <taxon>Ochrophyta</taxon>
        <taxon>PX clade</taxon>
        <taxon>Phaeophyceae</taxon>
        <taxon>Ectocarpales</taxon>
        <taxon>Ectocarpaceae</taxon>
        <taxon>Ectocarpus</taxon>
    </lineage>
</organism>
<evidence type="ECO:0000313" key="6">
    <source>
        <dbReference type="Proteomes" id="UP000002630"/>
    </source>
</evidence>
<dbReference type="EMBL" id="FN649727">
    <property type="protein sequence ID" value="CBN78841.1"/>
    <property type="molecule type" value="Genomic_DNA"/>
</dbReference>
<dbReference type="eggNOG" id="KOG0725">
    <property type="taxonomic scope" value="Eukaryota"/>
</dbReference>
<dbReference type="AlphaFoldDB" id="D8LFB6"/>
<dbReference type="PROSITE" id="PS00061">
    <property type="entry name" value="ADH_SHORT"/>
    <property type="match status" value="1"/>
</dbReference>
<sequence length="260" mass="27547">MSTANNVLSLAGKLCLVTGASSGLGMHFARTLANHGAKVAVAARRVDRLDALVEELTLGGAAGVCAVRMDVRDETSIKAGVKQVEQILGPIDVLVNNAGVAVQSPSLKQTRREWEKVLDTNLVGPFLVAQAVARSMVRDKRSGSIINISSVSSMVPSSGLAAYCSSKAGLTHLTKVLALEWARHGIRVNAVCPGYFKTEMNSDFFDTPNGDRIVKAIPMRRLGDPSELDGLLLMLASERASSYMTGSVLTLDGGIMLSHL</sequence>
<feature type="domain" description="Ketoreductase" evidence="4">
    <location>
        <begin position="13"/>
        <end position="194"/>
    </location>
</feature>
<dbReference type="Proteomes" id="UP000002630">
    <property type="component" value="Linkage Group LG02"/>
</dbReference>
<dbReference type="PANTHER" id="PTHR42760">
    <property type="entry name" value="SHORT-CHAIN DEHYDROGENASES/REDUCTASES FAMILY MEMBER"/>
    <property type="match status" value="1"/>
</dbReference>